<keyword evidence="1" id="KW-0812">Transmembrane</keyword>
<dbReference type="EC" id="3.4.21.89" evidence="2"/>
<comment type="caution">
    <text evidence="2">The sequence shown here is derived from an EMBL/GenBank/DDBJ whole genome shotgun (WGS) entry which is preliminary data.</text>
</comment>
<reference evidence="2" key="1">
    <citation type="journal article" date="2020" name="mSystems">
        <title>Genome- and Community-Level Interaction Insights into Carbon Utilization and Element Cycling Functions of Hydrothermarchaeota in Hydrothermal Sediment.</title>
        <authorList>
            <person name="Zhou Z."/>
            <person name="Liu Y."/>
            <person name="Xu W."/>
            <person name="Pan J."/>
            <person name="Luo Z.H."/>
            <person name="Li M."/>
        </authorList>
    </citation>
    <scope>NUCLEOTIDE SEQUENCE [LARGE SCALE GENOMIC DNA]</scope>
    <source>
        <strain evidence="2">SpSt-125</strain>
    </source>
</reference>
<dbReference type="EMBL" id="DSEU01000064">
    <property type="protein sequence ID" value="HEM67719.1"/>
    <property type="molecule type" value="Genomic_DNA"/>
</dbReference>
<dbReference type="GO" id="GO:0004252">
    <property type="term" value="F:serine-type endopeptidase activity"/>
    <property type="evidence" value="ECO:0007669"/>
    <property type="project" value="InterPro"/>
</dbReference>
<accession>A0A7J2U572</accession>
<keyword evidence="1" id="KW-0472">Membrane</keyword>
<dbReference type="GO" id="GO:0009003">
    <property type="term" value="F:signal peptidase activity"/>
    <property type="evidence" value="ECO:0007669"/>
    <property type="project" value="UniProtKB-EC"/>
</dbReference>
<dbReference type="GO" id="GO:0006465">
    <property type="term" value="P:signal peptide processing"/>
    <property type="evidence" value="ECO:0007669"/>
    <property type="project" value="InterPro"/>
</dbReference>
<name>A0A7J2U572_9CREN</name>
<feature type="transmembrane region" description="Helical" evidence="1">
    <location>
        <begin position="12"/>
        <end position="32"/>
    </location>
</feature>
<sequence>MRILPSCGEDYVMKLFTIALYTLLALVALVLLSRFLPIPLGVYTVVSGSMEPAIRVLDIAIAVGKDYRIGDVVVWCTTYWYCVMHRVVNISEGYIVTKGDANPVPDPPMPSSLVKARVVLVVPRELWLPPVVVLMGFVLYSYRKVFASVLTPALVPLAMYIAVMGAAIVLVAPQTGFSLEVPELYLSRAYVEDRGYTCIAVVEYLARGVELTGVTSLKVFNRSVVPLHVSGTGIAFALPEDVALLAVAKGLKLNISVEAMLTRGGLLKGLYQVVLAPPKPVVKAVNSSLIVENPSCYPVAFNITWMYAEAGEPWRYVSTYTVVKGGGALLKPPVNASYIYADVRYVWMGGEFFERLRVR</sequence>
<dbReference type="GO" id="GO:0016020">
    <property type="term" value="C:membrane"/>
    <property type="evidence" value="ECO:0007669"/>
    <property type="project" value="InterPro"/>
</dbReference>
<organism evidence="2">
    <name type="scientific">Ignisphaera aggregans</name>
    <dbReference type="NCBI Taxonomy" id="334771"/>
    <lineage>
        <taxon>Archaea</taxon>
        <taxon>Thermoproteota</taxon>
        <taxon>Thermoprotei</taxon>
        <taxon>Desulfurococcales</taxon>
        <taxon>Desulfurococcaceae</taxon>
        <taxon>Ignisphaera</taxon>
    </lineage>
</organism>
<dbReference type="InterPro" id="IPR001733">
    <property type="entry name" value="Peptidase_S26B"/>
</dbReference>
<protein>
    <submittedName>
        <fullName evidence="2">Signal peptidase I</fullName>
        <ecNumber evidence="2">3.4.21.89</ecNumber>
    </submittedName>
</protein>
<evidence type="ECO:0000256" key="1">
    <source>
        <dbReference type="SAM" id="Phobius"/>
    </source>
</evidence>
<feature type="transmembrane region" description="Helical" evidence="1">
    <location>
        <begin position="149"/>
        <end position="172"/>
    </location>
</feature>
<proteinExistence type="predicted"/>
<evidence type="ECO:0000313" key="2">
    <source>
        <dbReference type="EMBL" id="HEM67719.1"/>
    </source>
</evidence>
<keyword evidence="2" id="KW-0378">Hydrolase</keyword>
<gene>
    <name evidence="2" type="ORF">ENO26_09205</name>
</gene>
<dbReference type="InterPro" id="IPR019533">
    <property type="entry name" value="Peptidase_S26"/>
</dbReference>
<keyword evidence="1" id="KW-1133">Transmembrane helix</keyword>
<dbReference type="CDD" id="cd06530">
    <property type="entry name" value="S26_SPase_I"/>
    <property type="match status" value="1"/>
</dbReference>
<dbReference type="NCBIfam" id="TIGR02228">
    <property type="entry name" value="sigpep_I_arch"/>
    <property type="match status" value="1"/>
</dbReference>
<dbReference type="AlphaFoldDB" id="A0A7J2U572"/>